<protein>
    <submittedName>
        <fullName evidence="1">Uncharacterized protein</fullName>
    </submittedName>
</protein>
<evidence type="ECO:0000313" key="2">
    <source>
        <dbReference type="Proteomes" id="UP001056120"/>
    </source>
</evidence>
<proteinExistence type="predicted"/>
<comment type="caution">
    <text evidence="1">The sequence shown here is derived from an EMBL/GenBank/DDBJ whole genome shotgun (WGS) entry which is preliminary data.</text>
</comment>
<gene>
    <name evidence="1" type="ORF">L1987_28268</name>
</gene>
<reference evidence="2" key="1">
    <citation type="journal article" date="2022" name="Mol. Ecol. Resour.">
        <title>The genomes of chicory, endive, great burdock and yacon provide insights into Asteraceae palaeo-polyploidization history and plant inulin production.</title>
        <authorList>
            <person name="Fan W."/>
            <person name="Wang S."/>
            <person name="Wang H."/>
            <person name="Wang A."/>
            <person name="Jiang F."/>
            <person name="Liu H."/>
            <person name="Zhao H."/>
            <person name="Xu D."/>
            <person name="Zhang Y."/>
        </authorList>
    </citation>
    <scope>NUCLEOTIDE SEQUENCE [LARGE SCALE GENOMIC DNA]</scope>
    <source>
        <strain evidence="2">cv. Yunnan</strain>
    </source>
</reference>
<organism evidence="1 2">
    <name type="scientific">Smallanthus sonchifolius</name>
    <dbReference type="NCBI Taxonomy" id="185202"/>
    <lineage>
        <taxon>Eukaryota</taxon>
        <taxon>Viridiplantae</taxon>
        <taxon>Streptophyta</taxon>
        <taxon>Embryophyta</taxon>
        <taxon>Tracheophyta</taxon>
        <taxon>Spermatophyta</taxon>
        <taxon>Magnoliopsida</taxon>
        <taxon>eudicotyledons</taxon>
        <taxon>Gunneridae</taxon>
        <taxon>Pentapetalae</taxon>
        <taxon>asterids</taxon>
        <taxon>campanulids</taxon>
        <taxon>Asterales</taxon>
        <taxon>Asteraceae</taxon>
        <taxon>Asteroideae</taxon>
        <taxon>Heliantheae alliance</taxon>
        <taxon>Millerieae</taxon>
        <taxon>Smallanthus</taxon>
    </lineage>
</organism>
<accession>A0ACB9ICY0</accession>
<keyword evidence="2" id="KW-1185">Reference proteome</keyword>
<dbReference type="Proteomes" id="UP001056120">
    <property type="component" value="Linkage Group LG09"/>
</dbReference>
<dbReference type="EMBL" id="CM042026">
    <property type="protein sequence ID" value="KAI3805682.1"/>
    <property type="molecule type" value="Genomic_DNA"/>
</dbReference>
<evidence type="ECO:0000313" key="1">
    <source>
        <dbReference type="EMBL" id="KAI3805682.1"/>
    </source>
</evidence>
<name>A0ACB9ICY0_9ASTR</name>
<sequence>MHNTRSQRSPPYSDFLEPERELHERTRDFRERLKQLCNNQVRPSSPIPFPKMSDTDPAARRTVHQRASDGVTGARSSITLPAIPNTNSWQIPSHVISTITHATQFHGLEDEDAPRHVSRFAHICDTFNITGVSKDAIYLRLFPFSLSGHASTWLNTLPDNLITTWDDLEAKFFKKYYPPSRASRLRDQIHSFRMDPDEPYYMAWERFNAPLSRCPQHGLSDWEIMEKFYNGLTFEMQQMFNTAAGGHIMDRLEPAECEDMFESFAQAEQQHPSTRTSTPSARSSTSSPRGLHQVTPDSSVAAALASMANEIK</sequence>
<reference evidence="1 2" key="2">
    <citation type="journal article" date="2022" name="Mol. Ecol. Resour.">
        <title>The genomes of chicory, endive, great burdock and yacon provide insights into Asteraceae paleo-polyploidization history and plant inulin production.</title>
        <authorList>
            <person name="Fan W."/>
            <person name="Wang S."/>
            <person name="Wang H."/>
            <person name="Wang A."/>
            <person name="Jiang F."/>
            <person name="Liu H."/>
            <person name="Zhao H."/>
            <person name="Xu D."/>
            <person name="Zhang Y."/>
        </authorList>
    </citation>
    <scope>NUCLEOTIDE SEQUENCE [LARGE SCALE GENOMIC DNA]</scope>
    <source>
        <strain evidence="2">cv. Yunnan</strain>
        <tissue evidence="1">Leaves</tissue>
    </source>
</reference>